<evidence type="ECO:0000313" key="2">
    <source>
        <dbReference type="Proteomes" id="UP000217507"/>
    </source>
</evidence>
<organism evidence="1 2">
    <name type="scientific">Trichormus variabilis NIES-23</name>
    <dbReference type="NCBI Taxonomy" id="1973479"/>
    <lineage>
        <taxon>Bacteria</taxon>
        <taxon>Bacillati</taxon>
        <taxon>Cyanobacteriota</taxon>
        <taxon>Cyanophyceae</taxon>
        <taxon>Nostocales</taxon>
        <taxon>Nostocaceae</taxon>
        <taxon>Trichormus</taxon>
    </lineage>
</organism>
<keyword evidence="1" id="KW-0614">Plasmid</keyword>
<protein>
    <submittedName>
        <fullName evidence="1">Uncharacterized protein</fullName>
    </submittedName>
</protein>
<name>A0A1Z4KUR1_ANAVA</name>
<evidence type="ECO:0000313" key="1">
    <source>
        <dbReference type="EMBL" id="BAY72771.1"/>
    </source>
</evidence>
<geneLocation type="plasmid" evidence="1">
    <name>plasmid1</name>
</geneLocation>
<dbReference type="AlphaFoldDB" id="A0A1Z4KUR1"/>
<sequence length="62" mass="7270">MSKYKPRIIKHPIRLQKNNAQKIIYRTVRDIQQLKDSSPIGTATINKQSVMVRKQGMYWAVV</sequence>
<gene>
    <name evidence="1" type="ORF">NIES23_55990</name>
</gene>
<dbReference type="EMBL" id="AP018217">
    <property type="protein sequence ID" value="BAY72771.1"/>
    <property type="molecule type" value="Genomic_DNA"/>
</dbReference>
<dbReference type="Proteomes" id="UP000217507">
    <property type="component" value="Plasmid Plasmid1 dna"/>
</dbReference>
<proteinExistence type="predicted"/>
<reference evidence="1 2" key="1">
    <citation type="submission" date="2017-06" db="EMBL/GenBank/DDBJ databases">
        <title>Genome sequencing of cyanobaciteial culture collection at National Institute for Environmental Studies (NIES).</title>
        <authorList>
            <person name="Hirose Y."/>
            <person name="Shimura Y."/>
            <person name="Fujisawa T."/>
            <person name="Nakamura Y."/>
            <person name="Kawachi M."/>
        </authorList>
    </citation>
    <scope>NUCLEOTIDE SEQUENCE [LARGE SCALE GENOMIC DNA]</scope>
    <source>
        <strain evidence="1 2">NIES-23</strain>
        <plasmid evidence="2">Plasmid Plasmid1 dna</plasmid>
    </source>
</reference>
<accession>A0A1Z4KUR1</accession>